<dbReference type="EMBL" id="HBEF01002031">
    <property type="protein sequence ID" value="CAD8329177.1"/>
    <property type="molecule type" value="Transcribed_RNA"/>
</dbReference>
<dbReference type="AlphaFoldDB" id="A0A7R9WP34"/>
<protein>
    <submittedName>
        <fullName evidence="2">Uncharacterized protein</fullName>
    </submittedName>
</protein>
<organism evidence="2">
    <name type="scientific">Craspedostauros australis</name>
    <dbReference type="NCBI Taxonomy" id="1486917"/>
    <lineage>
        <taxon>Eukaryota</taxon>
        <taxon>Sar</taxon>
        <taxon>Stramenopiles</taxon>
        <taxon>Ochrophyta</taxon>
        <taxon>Bacillariophyta</taxon>
        <taxon>Bacillariophyceae</taxon>
        <taxon>Bacillariophycidae</taxon>
        <taxon>Naviculales</taxon>
        <taxon>Naviculaceae</taxon>
        <taxon>Craspedostauros</taxon>
    </lineage>
</organism>
<reference evidence="2" key="1">
    <citation type="submission" date="2021-01" db="EMBL/GenBank/DDBJ databases">
        <authorList>
            <person name="Corre E."/>
            <person name="Pelletier E."/>
            <person name="Niang G."/>
            <person name="Scheremetjew M."/>
            <person name="Finn R."/>
            <person name="Kale V."/>
            <person name="Holt S."/>
            <person name="Cochrane G."/>
            <person name="Meng A."/>
            <person name="Brown T."/>
            <person name="Cohen L."/>
        </authorList>
    </citation>
    <scope>NUCLEOTIDE SEQUENCE</scope>
    <source>
        <strain evidence="2">CCMP3328</strain>
    </source>
</reference>
<proteinExistence type="predicted"/>
<feature type="region of interest" description="Disordered" evidence="1">
    <location>
        <begin position="100"/>
        <end position="122"/>
    </location>
</feature>
<name>A0A7R9WP34_9STRA</name>
<feature type="compositionally biased region" description="Polar residues" evidence="1">
    <location>
        <begin position="179"/>
        <end position="199"/>
    </location>
</feature>
<accession>A0A7R9WP34</accession>
<sequence length="389" mass="42516">MVELASGSVVDSSGCHSFLLDPSLSEMREGARIHACSDGIRQDIAFLRQKQSIFGRIAKFKINEEAFKASTALKMASKGDHKEIESPIWKEAREVIEVLNRQKEPKQAGQQKRKNSMPAARANHATRAGILGAGSFPFAGEADRKRFKIDNSSVLHLLSNSRDNRGRNNAKMSKKTKTGRIQVSANSGNPSGVPTSTTRTLPVLNQVPKSLLHHHHIENFSVETVLAGILRDACAGESIPMSNAMSLSNFPKLIVTANAPFLIIYMNKAFLKAHGPNDSNMLGLSMLRQPVASMLQDAMDRARHGLKGGPFRNSDMWKSLLRTDSDVDVRILPILDPLSSANNRIANLLLEFYPTAGSRSYPNGGTVANMSTSKPATLLKHNQIIEMVG</sequence>
<gene>
    <name evidence="2" type="ORF">CAUS1442_LOCUS1275</name>
</gene>
<evidence type="ECO:0000256" key="1">
    <source>
        <dbReference type="SAM" id="MobiDB-lite"/>
    </source>
</evidence>
<evidence type="ECO:0000313" key="2">
    <source>
        <dbReference type="EMBL" id="CAD8329177.1"/>
    </source>
</evidence>
<feature type="region of interest" description="Disordered" evidence="1">
    <location>
        <begin position="158"/>
        <end position="199"/>
    </location>
</feature>